<name>A0A553PLP5_TIGCA</name>
<accession>A0A553PLP5</accession>
<dbReference type="OMA" id="RTHTKIT"/>
<dbReference type="OrthoDB" id="10666643at2759"/>
<protein>
    <recommendedName>
        <fullName evidence="4">DUF4794 domain-containing protein</fullName>
    </recommendedName>
</protein>
<comment type="caution">
    <text evidence="2">The sequence shown here is derived from an EMBL/GenBank/DDBJ whole genome shotgun (WGS) entry which is preliminary data.</text>
</comment>
<evidence type="ECO:0000313" key="2">
    <source>
        <dbReference type="EMBL" id="TRY78599.1"/>
    </source>
</evidence>
<dbReference type="AlphaFoldDB" id="A0A553PLP5"/>
<organism evidence="2 3">
    <name type="scientific">Tigriopus californicus</name>
    <name type="common">Marine copepod</name>
    <dbReference type="NCBI Taxonomy" id="6832"/>
    <lineage>
        <taxon>Eukaryota</taxon>
        <taxon>Metazoa</taxon>
        <taxon>Ecdysozoa</taxon>
        <taxon>Arthropoda</taxon>
        <taxon>Crustacea</taxon>
        <taxon>Multicrustacea</taxon>
        <taxon>Hexanauplia</taxon>
        <taxon>Copepoda</taxon>
        <taxon>Harpacticoida</taxon>
        <taxon>Harpacticidae</taxon>
        <taxon>Tigriopus</taxon>
    </lineage>
</organism>
<reference evidence="2 3" key="1">
    <citation type="journal article" date="2018" name="Nat. Ecol. Evol.">
        <title>Genomic signatures of mitonuclear coevolution across populations of Tigriopus californicus.</title>
        <authorList>
            <person name="Barreto F.S."/>
            <person name="Watson E.T."/>
            <person name="Lima T.G."/>
            <person name="Willett C.S."/>
            <person name="Edmands S."/>
            <person name="Li W."/>
            <person name="Burton R.S."/>
        </authorList>
    </citation>
    <scope>NUCLEOTIDE SEQUENCE [LARGE SCALE GENOMIC DNA]</scope>
    <source>
        <strain evidence="2 3">San Diego</strain>
    </source>
</reference>
<dbReference type="EMBL" id="VCGU01000003">
    <property type="protein sequence ID" value="TRY78599.1"/>
    <property type="molecule type" value="Genomic_DNA"/>
</dbReference>
<evidence type="ECO:0000313" key="3">
    <source>
        <dbReference type="Proteomes" id="UP000318571"/>
    </source>
</evidence>
<dbReference type="Proteomes" id="UP000318571">
    <property type="component" value="Chromosome 11"/>
</dbReference>
<keyword evidence="1" id="KW-0732">Signal</keyword>
<sequence>MKSFVAVLASLAVAAAAPTYVQQPYAIEETVVAGHPVAQTYVQHGIVGKQTVQVGRQAVQVGHEYGVAGQQVLAQPAYQYVAGEPKSYSQTVPIAPPQLPVAAAPNAYNIPAPLTNQGPAPADTVTQTLIDAPVRTHTKITPQYTQVVPELRVNKVPVEYRVNVPVPVHRDVVVEKKVARPYAVEVPQAVPVAAPYKVHDVHTVVQTPVVQEHTYSVHQPQVAVAHSY</sequence>
<proteinExistence type="predicted"/>
<keyword evidence="3" id="KW-1185">Reference proteome</keyword>
<feature type="signal peptide" evidence="1">
    <location>
        <begin position="1"/>
        <end position="16"/>
    </location>
</feature>
<gene>
    <name evidence="2" type="ORF">TCAL_06451</name>
</gene>
<feature type="chain" id="PRO_5021726531" description="DUF4794 domain-containing protein" evidence="1">
    <location>
        <begin position="17"/>
        <end position="228"/>
    </location>
</feature>
<evidence type="ECO:0008006" key="4">
    <source>
        <dbReference type="Google" id="ProtNLM"/>
    </source>
</evidence>
<evidence type="ECO:0000256" key="1">
    <source>
        <dbReference type="SAM" id="SignalP"/>
    </source>
</evidence>